<gene>
    <name evidence="5" type="ORF">ISN45_Aa01g000710</name>
    <name evidence="1" type="ORF">ISN45_Aa04g000910</name>
    <name evidence="2" type="ORF">ISN45_Aa04g015040</name>
    <name evidence="3" type="ORF">ISN45_Aa04g015050</name>
    <name evidence="4" type="ORF">ISN45_Aa04g031150</name>
</gene>
<sequence>MSPPSLLRELFSPYEPLGFSASTSIFKLHQYNVEEELNSSPFTTPSPHRCLHCFFQKISTSTWMHLKPSFSKVHSRFKSLALSSGPLKVSLSSSSSSTASLPSHLQQLLGLHHLFIFAVFFLRPAFFFVDGCLHLPHSFFFFFLGQAPRSSKL</sequence>
<evidence type="ECO:0000313" key="5">
    <source>
        <dbReference type="EMBL" id="KAG7590995.1"/>
    </source>
</evidence>
<evidence type="ECO:0000313" key="6">
    <source>
        <dbReference type="Proteomes" id="UP000694240"/>
    </source>
</evidence>
<evidence type="ECO:0000313" key="1">
    <source>
        <dbReference type="EMBL" id="KAG7567196.1"/>
    </source>
</evidence>
<keyword evidence="6" id="KW-1185">Reference proteome</keyword>
<dbReference type="AlphaFoldDB" id="A0A8T2A2V0"/>
<evidence type="ECO:0000313" key="3">
    <source>
        <dbReference type="EMBL" id="KAG7568709.1"/>
    </source>
</evidence>
<reference evidence="1 6" key="1">
    <citation type="submission" date="2020-12" db="EMBL/GenBank/DDBJ databases">
        <title>Concerted genomic and epigenomic changes stabilize Arabidopsis allopolyploids.</title>
        <authorList>
            <person name="Chen Z."/>
        </authorList>
    </citation>
    <scope>NUCLEOTIDE SEQUENCE [LARGE SCALE GENOMIC DNA]</scope>
    <source>
        <strain evidence="1">Allo738</strain>
        <tissue evidence="1">Leaf</tissue>
    </source>
</reference>
<evidence type="ECO:0000313" key="4">
    <source>
        <dbReference type="EMBL" id="KAG7570527.1"/>
    </source>
</evidence>
<comment type="caution">
    <text evidence="1">The sequence shown here is derived from an EMBL/GenBank/DDBJ whole genome shotgun (WGS) entry which is preliminary data.</text>
</comment>
<dbReference type="EMBL" id="JAEFBK010000009">
    <property type="protein sequence ID" value="KAG7567196.1"/>
    <property type="molecule type" value="Genomic_DNA"/>
</dbReference>
<name>A0A8T2A2V0_9BRAS</name>
<dbReference type="EMBL" id="JAEFBK010000009">
    <property type="protein sequence ID" value="KAG7570527.1"/>
    <property type="molecule type" value="Genomic_DNA"/>
</dbReference>
<protein>
    <submittedName>
        <fullName evidence="1">Uncharacterized protein</fullName>
    </submittedName>
</protein>
<dbReference type="Proteomes" id="UP000694240">
    <property type="component" value="Chromosome 6"/>
</dbReference>
<organism evidence="1 6">
    <name type="scientific">Arabidopsis thaliana x Arabidopsis arenosa</name>
    <dbReference type="NCBI Taxonomy" id="1240361"/>
    <lineage>
        <taxon>Eukaryota</taxon>
        <taxon>Viridiplantae</taxon>
        <taxon>Streptophyta</taxon>
        <taxon>Embryophyta</taxon>
        <taxon>Tracheophyta</taxon>
        <taxon>Spermatophyta</taxon>
        <taxon>Magnoliopsida</taxon>
        <taxon>eudicotyledons</taxon>
        <taxon>Gunneridae</taxon>
        <taxon>Pentapetalae</taxon>
        <taxon>rosids</taxon>
        <taxon>malvids</taxon>
        <taxon>Brassicales</taxon>
        <taxon>Brassicaceae</taxon>
        <taxon>Camelineae</taxon>
        <taxon>Arabidopsis</taxon>
    </lineage>
</organism>
<evidence type="ECO:0000313" key="2">
    <source>
        <dbReference type="EMBL" id="KAG7568708.1"/>
    </source>
</evidence>
<dbReference type="EMBL" id="JAEFBK010000006">
    <property type="protein sequence ID" value="KAG7590995.1"/>
    <property type="molecule type" value="Genomic_DNA"/>
</dbReference>
<dbReference type="EMBL" id="JAEFBK010000009">
    <property type="protein sequence ID" value="KAG7568708.1"/>
    <property type="molecule type" value="Genomic_DNA"/>
</dbReference>
<dbReference type="Proteomes" id="UP000694240">
    <property type="component" value="Chromosome 9"/>
</dbReference>
<accession>A0A8T2A2V0</accession>
<dbReference type="EMBL" id="JAEFBK010000009">
    <property type="protein sequence ID" value="KAG7568709.1"/>
    <property type="molecule type" value="Genomic_DNA"/>
</dbReference>
<proteinExistence type="predicted"/>